<protein>
    <submittedName>
        <fullName evidence="1">AlpA family phage regulatory protein</fullName>
    </submittedName>
</protein>
<keyword evidence="2" id="KW-1185">Reference proteome</keyword>
<evidence type="ECO:0000313" key="2">
    <source>
        <dbReference type="Proteomes" id="UP000319980"/>
    </source>
</evidence>
<sequence>MLPTEGGLRVIVLRRIPETGFLRLHQIIGCPARNGKPAIPAIIPVSRSTWWAGVKSGRYPQPVRSLGQRITAWRVEDILRLLDEAGEAGRQPIRHRSLDP</sequence>
<organism evidence="1 2">
    <name type="scientific">Luteimonas marina</name>
    <dbReference type="NCBI Taxonomy" id="488485"/>
    <lineage>
        <taxon>Bacteria</taxon>
        <taxon>Pseudomonadati</taxon>
        <taxon>Pseudomonadota</taxon>
        <taxon>Gammaproteobacteria</taxon>
        <taxon>Lysobacterales</taxon>
        <taxon>Lysobacteraceae</taxon>
        <taxon>Luteimonas</taxon>
    </lineage>
</organism>
<dbReference type="OrthoDB" id="5298532at2"/>
<dbReference type="AlphaFoldDB" id="A0A5C5U3A7"/>
<name>A0A5C5U3A7_9GAMM</name>
<proteinExistence type="predicted"/>
<accession>A0A5C5U3A7</accession>
<dbReference type="Proteomes" id="UP000319980">
    <property type="component" value="Unassembled WGS sequence"/>
</dbReference>
<comment type="caution">
    <text evidence="1">The sequence shown here is derived from an EMBL/GenBank/DDBJ whole genome shotgun (WGS) entry which is preliminary data.</text>
</comment>
<gene>
    <name evidence="1" type="ORF">FQY83_11200</name>
</gene>
<evidence type="ECO:0000313" key="1">
    <source>
        <dbReference type="EMBL" id="TWT20407.1"/>
    </source>
</evidence>
<dbReference type="EMBL" id="VOHK01000004">
    <property type="protein sequence ID" value="TWT20407.1"/>
    <property type="molecule type" value="Genomic_DNA"/>
</dbReference>
<reference evidence="1 2" key="1">
    <citation type="journal article" date="2008" name="Int. J. Syst. Evol. Microbiol.">
        <title>Luteimonas marina sp. nov., isolated from seawater.</title>
        <authorList>
            <person name="Baik K.S."/>
            <person name="Park S.C."/>
            <person name="Kim M.S."/>
            <person name="Kim E.M."/>
            <person name="Park C."/>
            <person name="Chun J."/>
            <person name="Seong C.N."/>
        </authorList>
    </citation>
    <scope>NUCLEOTIDE SEQUENCE [LARGE SCALE GENOMIC DNA]</scope>
    <source>
        <strain evidence="1 2">FR1330</strain>
    </source>
</reference>